<dbReference type="Proteomes" id="UP000186074">
    <property type="component" value="Chromosome"/>
</dbReference>
<feature type="domain" description="CobB/CobQ-like glutamine amidotransferase" evidence="4">
    <location>
        <begin position="237"/>
        <end position="411"/>
    </location>
</feature>
<dbReference type="EMBL" id="CP019070">
    <property type="protein sequence ID" value="APW65787.1"/>
    <property type="molecule type" value="Genomic_DNA"/>
</dbReference>
<dbReference type="InterPro" id="IPR011698">
    <property type="entry name" value="GATase_3"/>
</dbReference>
<dbReference type="InterPro" id="IPR027417">
    <property type="entry name" value="P-loop_NTPase"/>
</dbReference>
<dbReference type="STRING" id="1850254.LPB137_07940"/>
<dbReference type="Gene3D" id="3.40.50.880">
    <property type="match status" value="1"/>
</dbReference>
<keyword evidence="3" id="KW-0315">Glutamine amidotransferase</keyword>
<evidence type="ECO:0000256" key="2">
    <source>
        <dbReference type="ARBA" id="ARBA00022573"/>
    </source>
</evidence>
<reference evidence="5 6" key="1">
    <citation type="submission" date="2017-01" db="EMBL/GenBank/DDBJ databases">
        <title>Genome sequencing of Arcobacter sp. LPB0137.</title>
        <authorList>
            <person name="Lee G.-W."/>
            <person name="Yi H."/>
        </authorList>
    </citation>
    <scope>NUCLEOTIDE SEQUENCE [LARGE SCALE GENOMIC DNA]</scope>
    <source>
        <strain evidence="5 6">LPB0137</strain>
    </source>
</reference>
<evidence type="ECO:0000256" key="3">
    <source>
        <dbReference type="ARBA" id="ARBA00022962"/>
    </source>
</evidence>
<dbReference type="InterPro" id="IPR029062">
    <property type="entry name" value="Class_I_gatase-like"/>
</dbReference>
<dbReference type="SUPFAM" id="SSF52540">
    <property type="entry name" value="P-loop containing nucleoside triphosphate hydrolases"/>
    <property type="match status" value="1"/>
</dbReference>
<dbReference type="InterPro" id="IPR004484">
    <property type="entry name" value="CbiA/CobB_synth"/>
</dbReference>
<dbReference type="NCBIfam" id="NF002204">
    <property type="entry name" value="PRK01077.1"/>
    <property type="match status" value="1"/>
</dbReference>
<dbReference type="PROSITE" id="PS51274">
    <property type="entry name" value="GATASE_COBBQ"/>
    <property type="match status" value="1"/>
</dbReference>
<evidence type="ECO:0000256" key="1">
    <source>
        <dbReference type="ARBA" id="ARBA00004953"/>
    </source>
</evidence>
<keyword evidence="6" id="KW-1185">Reference proteome</keyword>
<dbReference type="OrthoDB" id="9764035at2"/>
<protein>
    <submittedName>
        <fullName evidence="5">Cobyrinic acid a,c-diamide synthase</fullName>
    </submittedName>
</protein>
<dbReference type="GO" id="GO:0042242">
    <property type="term" value="F:cobyrinic acid a,c-diamide synthase activity"/>
    <property type="evidence" value="ECO:0007669"/>
    <property type="project" value="InterPro"/>
</dbReference>
<dbReference type="Gene3D" id="3.40.50.300">
    <property type="entry name" value="P-loop containing nucleotide triphosphate hydrolases"/>
    <property type="match status" value="1"/>
</dbReference>
<evidence type="ECO:0000313" key="5">
    <source>
        <dbReference type="EMBL" id="APW65787.1"/>
    </source>
</evidence>
<gene>
    <name evidence="5" type="ORF">LPB137_07940</name>
</gene>
<dbReference type="KEGG" id="alp:LPB137_07940"/>
<evidence type="ECO:0000259" key="4">
    <source>
        <dbReference type="Pfam" id="PF07685"/>
    </source>
</evidence>
<organism evidence="5 6">
    <name type="scientific">Poseidonibacter parvus</name>
    <dbReference type="NCBI Taxonomy" id="1850254"/>
    <lineage>
        <taxon>Bacteria</taxon>
        <taxon>Pseudomonadati</taxon>
        <taxon>Campylobacterota</taxon>
        <taxon>Epsilonproteobacteria</taxon>
        <taxon>Campylobacterales</taxon>
        <taxon>Arcobacteraceae</taxon>
        <taxon>Poseidonibacter</taxon>
    </lineage>
</organism>
<dbReference type="GO" id="GO:0009236">
    <property type="term" value="P:cobalamin biosynthetic process"/>
    <property type="evidence" value="ECO:0007669"/>
    <property type="project" value="UniProtKB-KW"/>
</dbReference>
<dbReference type="AlphaFoldDB" id="A0A1P8KMJ2"/>
<evidence type="ECO:0000313" key="6">
    <source>
        <dbReference type="Proteomes" id="UP000186074"/>
    </source>
</evidence>
<accession>A0A1P8KMJ2</accession>
<comment type="pathway">
    <text evidence="1">Cofactor biosynthesis; adenosylcobalamin biosynthesis.</text>
</comment>
<name>A0A1P8KMJ2_9BACT</name>
<keyword evidence="2" id="KW-0169">Cobalamin biosynthesis</keyword>
<dbReference type="Pfam" id="PF07685">
    <property type="entry name" value="GATase_3"/>
    <property type="match status" value="1"/>
</dbReference>
<dbReference type="SUPFAM" id="SSF52317">
    <property type="entry name" value="Class I glutamine amidotransferase-like"/>
    <property type="match status" value="1"/>
</dbReference>
<dbReference type="PANTHER" id="PTHR43873">
    <property type="entry name" value="COBYRINATE A,C-DIAMIDE SYNTHASE"/>
    <property type="match status" value="1"/>
</dbReference>
<dbReference type="PANTHER" id="PTHR43873:SF1">
    <property type="entry name" value="COBYRINATE A,C-DIAMIDE SYNTHASE"/>
    <property type="match status" value="1"/>
</dbReference>
<sequence length="421" mass="48300">MKALCISATASNQGKTILTTALLYHYKKSVRPFKIGPDFIDPLFHEKVCDTKSVNLDTCIMNKNQVKWMFNKYSNKNISILEGVMGFYDGMDKGSSAYDVSKLLDIPTVVILDASGSYTTLSAIIKGLKEYREGNTVKAVVFNHVSSQMHFELIRKQVEKDFDDIVILGWIKSKLDSLDSIHLGLDLGDNDKEKLEEISKEVLTNIDLKKLENIASSNYETNDIYPFEKIEKYNKHIAVVNDDNFAFLYHDNLEFLNEHFSKVTIVNSIKDEIIPNDCDIVFICGGYIETQKAYDKFKNSNNFKNSLVNHAKTKAVYGECAGLILLGRKVDDKEMLNLLSLDFELTNRPNRLGYYDNDLGITGHAFHYTKIITDVKGEYTLYKKKNEYEIYAAFKKEKVFGTYLHTMFRNNFSKIKIYFNL</sequence>
<proteinExistence type="predicted"/>